<reference evidence="2 3" key="1">
    <citation type="submission" date="2016-04" db="EMBL/GenBank/DDBJ databases">
        <title>A degradative enzymes factory behind the ericoid mycorrhizal symbiosis.</title>
        <authorList>
            <consortium name="DOE Joint Genome Institute"/>
            <person name="Martino E."/>
            <person name="Morin E."/>
            <person name="Grelet G."/>
            <person name="Kuo A."/>
            <person name="Kohler A."/>
            <person name="Daghino S."/>
            <person name="Barry K."/>
            <person name="Choi C."/>
            <person name="Cichocki N."/>
            <person name="Clum A."/>
            <person name="Copeland A."/>
            <person name="Hainaut M."/>
            <person name="Haridas S."/>
            <person name="Labutti K."/>
            <person name="Lindquist E."/>
            <person name="Lipzen A."/>
            <person name="Khouja H.-R."/>
            <person name="Murat C."/>
            <person name="Ohm R."/>
            <person name="Olson A."/>
            <person name="Spatafora J."/>
            <person name="Veneault-Fourrey C."/>
            <person name="Henrissat B."/>
            <person name="Grigoriev I."/>
            <person name="Martin F."/>
            <person name="Perotto S."/>
        </authorList>
    </citation>
    <scope>NUCLEOTIDE SEQUENCE [LARGE SCALE GENOMIC DNA]</scope>
    <source>
        <strain evidence="2 3">E</strain>
    </source>
</reference>
<evidence type="ECO:0000256" key="1">
    <source>
        <dbReference type="SAM" id="MobiDB-lite"/>
    </source>
</evidence>
<dbReference type="InParanoid" id="A0A2J6TWQ3"/>
<evidence type="ECO:0000313" key="3">
    <source>
        <dbReference type="Proteomes" id="UP000235371"/>
    </source>
</evidence>
<keyword evidence="3" id="KW-1185">Reference proteome</keyword>
<gene>
    <name evidence="2" type="ORF">K444DRAFT_623570</name>
</gene>
<evidence type="ECO:0000313" key="2">
    <source>
        <dbReference type="EMBL" id="PMD67388.1"/>
    </source>
</evidence>
<dbReference type="Proteomes" id="UP000235371">
    <property type="component" value="Unassembled WGS sequence"/>
</dbReference>
<name>A0A2J6TWQ3_9HELO</name>
<dbReference type="OrthoDB" id="3555312at2759"/>
<feature type="compositionally biased region" description="Polar residues" evidence="1">
    <location>
        <begin position="112"/>
        <end position="134"/>
    </location>
</feature>
<feature type="region of interest" description="Disordered" evidence="1">
    <location>
        <begin position="1"/>
        <end position="24"/>
    </location>
</feature>
<protein>
    <submittedName>
        <fullName evidence="2">Uncharacterized protein</fullName>
    </submittedName>
</protein>
<organism evidence="2 3">
    <name type="scientific">Hyaloscypha bicolor E</name>
    <dbReference type="NCBI Taxonomy" id="1095630"/>
    <lineage>
        <taxon>Eukaryota</taxon>
        <taxon>Fungi</taxon>
        <taxon>Dikarya</taxon>
        <taxon>Ascomycota</taxon>
        <taxon>Pezizomycotina</taxon>
        <taxon>Leotiomycetes</taxon>
        <taxon>Helotiales</taxon>
        <taxon>Hyaloscyphaceae</taxon>
        <taxon>Hyaloscypha</taxon>
        <taxon>Hyaloscypha bicolor</taxon>
    </lineage>
</organism>
<sequence>MAHLSKPHSALSNAAPKKQKTQTWDPTRLLGYHCLEEQPIEVSSTSRRLLTPVKRTPNRLFRPPKSSKRRRSSNTTHVSSQPTSALCDTEEDLDPETIFNSVESDADKEKPNTTADEASEPLPNSDTASSAGLPSTFATVTLDPASQGGAPSTTNQFTTTLASSKKRKAVHFADSLKDTDPTPARLKRIFLRSHVENSEQDQELLHEFRKVGSLNDAIWYTGPTVVRKIARSLNKDLALSLVHTIVPEVRMTARNSNKPRPSAEKVALLKQALLRFLDGKTHKRYLCRDCEIFHSIPKKRYVPDPDNPDENYRACASQYIIGYRQLKGRPFPLPFRFSQIQFAMKLYRQGIYYNSLLVSPLHGWTIDFFLGLTIIRSSEVYPVKGRLLNRMQHWFHISPDIENPLSKAELIEECLETDITENRLAVLCRHLNKKSIKYTLWDFENHDNDSKVRRCDFCALEYRFDWYDVGKYGSGIVLTIWRDFGQCLTPFDPRWMAHFDEFKDKKYITKFKKDLGCGAAFSSTAQPKPRWHDDMEPAALDWAVGTIQKMFEGNEGFDLQECVRIMLEPERRQPADFVSLPERRIEGYKKMGFAM</sequence>
<feature type="region of interest" description="Disordered" evidence="1">
    <location>
        <begin position="37"/>
        <end position="134"/>
    </location>
</feature>
<feature type="compositionally biased region" description="Polar residues" evidence="1">
    <location>
        <begin position="74"/>
        <end position="86"/>
    </location>
</feature>
<dbReference type="GeneID" id="36590370"/>
<dbReference type="AlphaFoldDB" id="A0A2J6TWQ3"/>
<proteinExistence type="predicted"/>
<dbReference type="EMBL" id="KZ613740">
    <property type="protein sequence ID" value="PMD67388.1"/>
    <property type="molecule type" value="Genomic_DNA"/>
</dbReference>
<accession>A0A2J6TWQ3</accession>
<dbReference type="RefSeq" id="XP_024744292.1">
    <property type="nucleotide sequence ID" value="XM_024882293.1"/>
</dbReference>